<feature type="transmembrane region" description="Helical" evidence="7">
    <location>
        <begin position="95"/>
        <end position="114"/>
    </location>
</feature>
<feature type="transmembrane region" description="Helical" evidence="7">
    <location>
        <begin position="31"/>
        <end position="55"/>
    </location>
</feature>
<feature type="transmembrane region" description="Helical" evidence="7">
    <location>
        <begin position="314"/>
        <end position="335"/>
    </location>
</feature>
<evidence type="ECO:0000313" key="8">
    <source>
        <dbReference type="EMBL" id="KAJ8036356.1"/>
    </source>
</evidence>
<feature type="transmembrane region" description="Helical" evidence="7">
    <location>
        <begin position="215"/>
        <end position="233"/>
    </location>
</feature>
<feature type="transmembrane region" description="Helical" evidence="7">
    <location>
        <begin position="690"/>
        <end position="713"/>
    </location>
</feature>
<evidence type="ECO:0000256" key="2">
    <source>
        <dbReference type="ARBA" id="ARBA00009773"/>
    </source>
</evidence>
<feature type="transmembrane region" description="Helical" evidence="7">
    <location>
        <begin position="62"/>
        <end position="83"/>
    </location>
</feature>
<comment type="caution">
    <text evidence="8">The sequence shown here is derived from an EMBL/GenBank/DDBJ whole genome shotgun (WGS) entry which is preliminary data.</text>
</comment>
<dbReference type="AlphaFoldDB" id="A0A9Q1C0I7"/>
<proteinExistence type="inferred from homology"/>
<name>A0A9Q1C0I7_HOLLE</name>
<evidence type="ECO:0008006" key="10">
    <source>
        <dbReference type="Google" id="ProtNLM"/>
    </source>
</evidence>
<dbReference type="PANTHER" id="PTHR21716">
    <property type="entry name" value="TRANSMEMBRANE PROTEIN"/>
    <property type="match status" value="1"/>
</dbReference>
<dbReference type="Pfam" id="PF01594">
    <property type="entry name" value="AI-2E_transport"/>
    <property type="match status" value="1"/>
</dbReference>
<comment type="similarity">
    <text evidence="2">Belongs to the autoinducer-2 exporter (AI-2E) (TC 2.A.86) family.</text>
</comment>
<reference evidence="8" key="1">
    <citation type="submission" date="2021-10" db="EMBL/GenBank/DDBJ databases">
        <title>Tropical sea cucumber genome reveals ecological adaptation and Cuvierian tubules defense mechanism.</title>
        <authorList>
            <person name="Chen T."/>
        </authorList>
    </citation>
    <scope>NUCLEOTIDE SEQUENCE</scope>
    <source>
        <strain evidence="8">Nanhai2018</strain>
        <tissue evidence="8">Muscle</tissue>
    </source>
</reference>
<evidence type="ECO:0000256" key="6">
    <source>
        <dbReference type="SAM" id="MobiDB-lite"/>
    </source>
</evidence>
<feature type="region of interest" description="Disordered" evidence="6">
    <location>
        <begin position="240"/>
        <end position="304"/>
    </location>
</feature>
<feature type="transmembrane region" description="Helical" evidence="7">
    <location>
        <begin position="411"/>
        <end position="430"/>
    </location>
</feature>
<feature type="transmembrane region" description="Helical" evidence="7">
    <location>
        <begin position="192"/>
        <end position="209"/>
    </location>
</feature>
<feature type="transmembrane region" description="Helical" evidence="7">
    <location>
        <begin position="779"/>
        <end position="797"/>
    </location>
</feature>
<evidence type="ECO:0000313" key="9">
    <source>
        <dbReference type="Proteomes" id="UP001152320"/>
    </source>
</evidence>
<feature type="transmembrane region" description="Helical" evidence="7">
    <location>
        <begin position="126"/>
        <end position="148"/>
    </location>
</feature>
<dbReference type="OrthoDB" id="5970161at2759"/>
<comment type="subcellular location">
    <subcellularLocation>
        <location evidence="1">Membrane</location>
        <topology evidence="1">Multi-pass membrane protein</topology>
    </subcellularLocation>
</comment>
<accession>A0A9Q1C0I7</accession>
<keyword evidence="4 7" id="KW-1133">Transmembrane helix</keyword>
<keyword evidence="5 7" id="KW-0472">Membrane</keyword>
<feature type="transmembrane region" description="Helical" evidence="7">
    <location>
        <begin position="579"/>
        <end position="601"/>
    </location>
</feature>
<evidence type="ECO:0000256" key="1">
    <source>
        <dbReference type="ARBA" id="ARBA00004141"/>
    </source>
</evidence>
<keyword evidence="3 7" id="KW-0812">Transmembrane</keyword>
<dbReference type="PANTHER" id="PTHR21716:SF4">
    <property type="entry name" value="TRANSMEMBRANE PROTEIN 245"/>
    <property type="match status" value="1"/>
</dbReference>
<evidence type="ECO:0000256" key="4">
    <source>
        <dbReference type="ARBA" id="ARBA00022989"/>
    </source>
</evidence>
<feature type="transmembrane region" description="Helical" evidence="7">
    <location>
        <begin position="607"/>
        <end position="627"/>
    </location>
</feature>
<evidence type="ECO:0000256" key="3">
    <source>
        <dbReference type="ARBA" id="ARBA00022692"/>
    </source>
</evidence>
<organism evidence="8 9">
    <name type="scientific">Holothuria leucospilota</name>
    <name type="common">Black long sea cucumber</name>
    <name type="synonym">Mertensiothuria leucospilota</name>
    <dbReference type="NCBI Taxonomy" id="206669"/>
    <lineage>
        <taxon>Eukaryota</taxon>
        <taxon>Metazoa</taxon>
        <taxon>Echinodermata</taxon>
        <taxon>Eleutherozoa</taxon>
        <taxon>Echinozoa</taxon>
        <taxon>Holothuroidea</taxon>
        <taxon>Aspidochirotacea</taxon>
        <taxon>Aspidochirotida</taxon>
        <taxon>Holothuriidae</taxon>
        <taxon>Holothuria</taxon>
    </lineage>
</organism>
<dbReference type="Proteomes" id="UP001152320">
    <property type="component" value="Chromosome 9"/>
</dbReference>
<feature type="transmembrane region" description="Helical" evidence="7">
    <location>
        <begin position="168"/>
        <end position="185"/>
    </location>
</feature>
<keyword evidence="9" id="KW-1185">Reference proteome</keyword>
<evidence type="ECO:0000256" key="5">
    <source>
        <dbReference type="ARBA" id="ARBA00023136"/>
    </source>
</evidence>
<evidence type="ECO:0000256" key="7">
    <source>
        <dbReference type="SAM" id="Phobius"/>
    </source>
</evidence>
<dbReference type="InterPro" id="IPR002549">
    <property type="entry name" value="AI-2E-like"/>
</dbReference>
<gene>
    <name evidence="8" type="ORF">HOLleu_20307</name>
</gene>
<sequence>MATLSGSDLRSPLDSVLHIVPQNHEKALRQAFYNALTFVFLALVVGAVVSVYYVLEIFLRPLVWATLIGIVLYPFKYTLSSMIKGWLGGLEESGTPLAVGAVAIPLSLLNFFSEKLGDFFANYYKLLLRIAGGVLLIFIGGWLIYYLFPGIKWGTFTLYSALNMFGSLWTWTIFIAYVVAVFVLWKPDNQSVFRIIAVPVWFILVVHIASFAGPFKIPLTIMVILLTIIGYTAQVPKGGDEEEVLPGEGDEPSSSPEIEVEDTKEHLSSMGDETDIDRPKTLHILQDTPPRPPSLKVKKSTKDKQKKTSVSTQYLYGLVCACVLLKLYLQLTLILKLLPIPIGFYLGKKLVTQLGLIDKVTFHWEKFKERLAGRESALLPKEVYKAGLFYLEGDRMVIGALKASVDTVTSIVIILTMFSVAVAGSIFLVIQIQQESLHMVDLTTNLVNDTIVNNPEMQEWFPATDQLKDTMDDVMEDAFMYGRDWIRGQIHTMVGGTDEEKEEIEEQVLKMLDQLYHQFVAKVEASKESDRGDKPSIRDGAPDVNMGEVMSKLGSVDYSNFVSVLQENLETIQSVLESVWAIIVSNVSLIMTILGSASSVLLSGGTAILNFLLASIVFMTTLFYLLSSSRDQYLPMKWITSLIPAGGGSDNKYSKALENSIRDVFGASMKMSAFYGLYTWMTHSAFGLQVVYLPAALAAIFGAIPFLGTYWAVIPGVVELLVLGDRGWAVALVVCQLLPMFVVDAAIYADIKSGGHPYITALSIAGGMCYYGIEGALIGPMLLCIVLVIFNIIATLVSGQDSGFGVDTPDARSKEKHVHFA</sequence>
<protein>
    <recommendedName>
        <fullName evidence="10">Transmembrane protein 245</fullName>
    </recommendedName>
</protein>
<dbReference type="EMBL" id="JAIZAY010000009">
    <property type="protein sequence ID" value="KAJ8036356.1"/>
    <property type="molecule type" value="Genomic_DNA"/>
</dbReference>
<feature type="compositionally biased region" description="Acidic residues" evidence="6">
    <location>
        <begin position="240"/>
        <end position="251"/>
    </location>
</feature>
<feature type="transmembrane region" description="Helical" evidence="7">
    <location>
        <begin position="728"/>
        <end position="749"/>
    </location>
</feature>
<dbReference type="GO" id="GO:0016020">
    <property type="term" value="C:membrane"/>
    <property type="evidence" value="ECO:0007669"/>
    <property type="project" value="UniProtKB-SubCell"/>
</dbReference>